<keyword evidence="3" id="KW-0862">Zinc</keyword>
<dbReference type="GO" id="GO:0046872">
    <property type="term" value="F:metal ion binding"/>
    <property type="evidence" value="ECO:0007669"/>
    <property type="project" value="UniProtKB-KW"/>
</dbReference>
<name>A0A142F2D4_9CAUD</name>
<dbReference type="Gene3D" id="3.30.479.10">
    <property type="entry name" value="6-pyruvoyl tetrahydropterin synthase/QueD"/>
    <property type="match status" value="1"/>
</dbReference>
<organism evidence="5 6">
    <name type="scientific">Mycobacterium phage Bipper</name>
    <dbReference type="NCBI Taxonomy" id="1805457"/>
    <lineage>
        <taxon>Viruses</taxon>
        <taxon>Duplodnaviria</taxon>
        <taxon>Heunggongvirae</taxon>
        <taxon>Uroviricota</taxon>
        <taxon>Caudoviricetes</taxon>
        <taxon>Bippervirus</taxon>
        <taxon>Bippervirus bipper</taxon>
    </lineage>
</organism>
<dbReference type="EMBL" id="KU728633">
    <property type="protein sequence ID" value="AMQ66941.1"/>
    <property type="molecule type" value="Genomic_DNA"/>
</dbReference>
<protein>
    <submittedName>
        <fullName evidence="5">QueD-like queosine biosynthesis protein</fullName>
    </submittedName>
</protein>
<dbReference type="InterPro" id="IPR038418">
    <property type="entry name" value="6-PTP_synth/QueD_sf"/>
</dbReference>
<evidence type="ECO:0000256" key="2">
    <source>
        <dbReference type="ARBA" id="ARBA00022723"/>
    </source>
</evidence>
<gene>
    <name evidence="5" type="primary">5</name>
    <name evidence="5" type="ORF">SEA_BIPPER_5</name>
</gene>
<dbReference type="GeneID" id="29125726"/>
<sequence>MMDGRLTATVRHHFSAGHRIVGLPGAGAKCSNVHGHTFGVNWTVALPGLDAQQVEFGAIKRAYRGWVDEHLDHGFIAHADDHQVVDWLKALGSKHYVLGTPPTTEAIASLIAHYSQSALPGVSLLSVEVTEGPHNAATWHADHRGKTWVEHQLAAGTITVDEARRIQRGESL</sequence>
<dbReference type="PANTHER" id="PTHR12589">
    <property type="entry name" value="PYRUVOYL TETRAHYDROBIOPTERIN SYNTHASE"/>
    <property type="match status" value="1"/>
</dbReference>
<reference evidence="6" key="1">
    <citation type="submission" date="2016-02" db="EMBL/GenBank/DDBJ databases">
        <authorList>
            <person name="Isern S."/>
            <person name="Barcellona C.M."/>
            <person name="Dozier K.D."/>
            <person name="Faust J.M."/>
            <person name="Fedrick A.J."/>
            <person name="Gagliardi L.E."/>
            <person name="Gatt S.M."/>
            <person name="Gleason P.S."/>
            <person name="Gomez E.A."/>
            <person name="Hoffman A.M."/>
            <person name="Jenkins M."/>
            <person name="Jones M.J."/>
            <person name="Lang J.F."/>
            <person name="Lequay S.M."/>
            <person name="Mars P.J."/>
            <person name="Mtchedlidze N."/>
            <person name="Osking Z.B."/>
            <person name="Paul L.M."/>
            <person name="Pica A.N."/>
            <person name="Robison M.D."/>
            <person name="Rodriguez D."/>
            <person name="Rosales K.A."/>
            <person name="Saravis L.E."/>
            <person name="Sisson B.M."/>
            <person name="Tan A.L."/>
            <person name="Voltaire R."/>
            <person name="Michael S.F."/>
            <person name="Warner M.H."/>
            <person name="Bradley K.W."/>
            <person name="Asai D.J."/>
            <person name="Bowman C.A."/>
            <person name="Russell D.A."/>
            <person name="Pope W.H."/>
            <person name="Jacobs-Sera D."/>
            <person name="Hendrix R.W."/>
            <person name="Hatfull G.F."/>
        </authorList>
    </citation>
    <scope>NUCLEOTIDE SEQUENCE [LARGE SCALE GENOMIC DNA]</scope>
</reference>
<dbReference type="Pfam" id="PF01242">
    <property type="entry name" value="PTPS"/>
    <property type="match status" value="1"/>
</dbReference>
<dbReference type="Proteomes" id="UP000201826">
    <property type="component" value="Segment"/>
</dbReference>
<accession>A0A142F2D4</accession>
<comment type="cofactor">
    <cofactor evidence="1">
        <name>Zn(2+)</name>
        <dbReference type="ChEBI" id="CHEBI:29105"/>
    </cofactor>
</comment>
<evidence type="ECO:0000256" key="4">
    <source>
        <dbReference type="ARBA" id="ARBA00023239"/>
    </source>
</evidence>
<evidence type="ECO:0000256" key="3">
    <source>
        <dbReference type="ARBA" id="ARBA00022833"/>
    </source>
</evidence>
<dbReference type="GO" id="GO:0016829">
    <property type="term" value="F:lyase activity"/>
    <property type="evidence" value="ECO:0007669"/>
    <property type="project" value="UniProtKB-KW"/>
</dbReference>
<dbReference type="SUPFAM" id="SSF55620">
    <property type="entry name" value="Tetrahydrobiopterin biosynthesis enzymes-like"/>
    <property type="match status" value="1"/>
</dbReference>
<evidence type="ECO:0000313" key="6">
    <source>
        <dbReference type="Proteomes" id="UP000201826"/>
    </source>
</evidence>
<evidence type="ECO:0000313" key="5">
    <source>
        <dbReference type="EMBL" id="AMQ66941.1"/>
    </source>
</evidence>
<proteinExistence type="predicted"/>
<dbReference type="RefSeq" id="YP_009303153.1">
    <property type="nucleotide sequence ID" value="NC_031253.1"/>
</dbReference>
<evidence type="ECO:0000256" key="1">
    <source>
        <dbReference type="ARBA" id="ARBA00001947"/>
    </source>
</evidence>
<dbReference type="InterPro" id="IPR007115">
    <property type="entry name" value="6-PTP_synth/QueD"/>
</dbReference>
<dbReference type="OrthoDB" id="34777at10239"/>
<dbReference type="KEGG" id="vg:29125726"/>
<keyword evidence="2" id="KW-0479">Metal-binding</keyword>
<dbReference type="PANTHER" id="PTHR12589:SF7">
    <property type="entry name" value="6-PYRUVOYL TETRAHYDROBIOPTERIN SYNTHASE"/>
    <property type="match status" value="1"/>
</dbReference>
<keyword evidence="4" id="KW-0456">Lyase</keyword>
<keyword evidence="6" id="KW-1185">Reference proteome</keyword>